<reference evidence="2" key="1">
    <citation type="submission" date="2020-02" db="EMBL/GenBank/DDBJ databases">
        <authorList>
            <person name="Meier V. D."/>
        </authorList>
    </citation>
    <scope>NUCLEOTIDE SEQUENCE</scope>
    <source>
        <strain evidence="2">AVDCRST_MAG52</strain>
    </source>
</reference>
<proteinExistence type="predicted"/>
<accession>A0A6J4IHW1</accession>
<evidence type="ECO:0000256" key="1">
    <source>
        <dbReference type="SAM" id="MobiDB-lite"/>
    </source>
</evidence>
<dbReference type="EMBL" id="CADCTN010000149">
    <property type="protein sequence ID" value="CAA9250901.1"/>
    <property type="molecule type" value="Genomic_DNA"/>
</dbReference>
<name>A0A6J4IHW1_9ACTN</name>
<organism evidence="2">
    <name type="scientific">uncultured Blastococcus sp</name>
    <dbReference type="NCBI Taxonomy" id="217144"/>
    <lineage>
        <taxon>Bacteria</taxon>
        <taxon>Bacillati</taxon>
        <taxon>Actinomycetota</taxon>
        <taxon>Actinomycetes</taxon>
        <taxon>Geodermatophilales</taxon>
        <taxon>Geodermatophilaceae</taxon>
        <taxon>Blastococcus</taxon>
        <taxon>environmental samples</taxon>
    </lineage>
</organism>
<feature type="region of interest" description="Disordered" evidence="1">
    <location>
        <begin position="1"/>
        <end position="33"/>
    </location>
</feature>
<gene>
    <name evidence="2" type="ORF">AVDCRST_MAG52-2065</name>
</gene>
<dbReference type="AlphaFoldDB" id="A0A6J4IHW1"/>
<protein>
    <submittedName>
        <fullName evidence="2">Uncharacterized protein</fullName>
    </submittedName>
</protein>
<sequence length="33" mass="3514">MHDIVTTPPEARPPAGIDTTRIRWIPGSSGGRA</sequence>
<evidence type="ECO:0000313" key="2">
    <source>
        <dbReference type="EMBL" id="CAA9250901.1"/>
    </source>
</evidence>